<protein>
    <submittedName>
        <fullName evidence="2">Uncharacterized protein</fullName>
    </submittedName>
</protein>
<organism evidence="2 3">
    <name type="scientific">Linum tenue</name>
    <dbReference type="NCBI Taxonomy" id="586396"/>
    <lineage>
        <taxon>Eukaryota</taxon>
        <taxon>Viridiplantae</taxon>
        <taxon>Streptophyta</taxon>
        <taxon>Embryophyta</taxon>
        <taxon>Tracheophyta</taxon>
        <taxon>Spermatophyta</taxon>
        <taxon>Magnoliopsida</taxon>
        <taxon>eudicotyledons</taxon>
        <taxon>Gunneridae</taxon>
        <taxon>Pentapetalae</taxon>
        <taxon>rosids</taxon>
        <taxon>fabids</taxon>
        <taxon>Malpighiales</taxon>
        <taxon>Linaceae</taxon>
        <taxon>Linum</taxon>
    </lineage>
</organism>
<name>A0AAV0NVI0_9ROSI</name>
<feature type="compositionally biased region" description="Basic and acidic residues" evidence="1">
    <location>
        <begin position="15"/>
        <end position="27"/>
    </location>
</feature>
<sequence>MICSPLSIEDFGAAARDKGATSQDRSEVAFMTGRDAGKTSVDGKLKTKAEKPDGSGKHQSAVKKGHSEDNIVEVSVGTRGKKNK</sequence>
<feature type="compositionally biased region" description="Basic and acidic residues" evidence="1">
    <location>
        <begin position="35"/>
        <end position="56"/>
    </location>
</feature>
<evidence type="ECO:0000256" key="1">
    <source>
        <dbReference type="SAM" id="MobiDB-lite"/>
    </source>
</evidence>
<gene>
    <name evidence="2" type="ORF">LITE_LOCUS35427</name>
</gene>
<dbReference type="EMBL" id="CAMGYJ010000008">
    <property type="protein sequence ID" value="CAI0462603.1"/>
    <property type="molecule type" value="Genomic_DNA"/>
</dbReference>
<feature type="region of interest" description="Disordered" evidence="1">
    <location>
        <begin position="15"/>
        <end position="84"/>
    </location>
</feature>
<comment type="caution">
    <text evidence="2">The sequence shown here is derived from an EMBL/GenBank/DDBJ whole genome shotgun (WGS) entry which is preliminary data.</text>
</comment>
<accession>A0AAV0NVI0</accession>
<dbReference type="AlphaFoldDB" id="A0AAV0NVI0"/>
<proteinExistence type="predicted"/>
<evidence type="ECO:0000313" key="3">
    <source>
        <dbReference type="Proteomes" id="UP001154282"/>
    </source>
</evidence>
<reference evidence="2" key="1">
    <citation type="submission" date="2022-08" db="EMBL/GenBank/DDBJ databases">
        <authorList>
            <person name="Gutierrez-Valencia J."/>
        </authorList>
    </citation>
    <scope>NUCLEOTIDE SEQUENCE</scope>
</reference>
<evidence type="ECO:0000313" key="2">
    <source>
        <dbReference type="EMBL" id="CAI0462603.1"/>
    </source>
</evidence>
<dbReference type="Proteomes" id="UP001154282">
    <property type="component" value="Unassembled WGS sequence"/>
</dbReference>
<keyword evidence="3" id="KW-1185">Reference proteome</keyword>